<proteinExistence type="predicted"/>
<reference evidence="1" key="1">
    <citation type="submission" date="2024-12" db="EMBL/GenBank/DDBJ databases">
        <authorList>
            <person name="Wu N."/>
        </authorList>
    </citation>
    <scope>NUCLEOTIDE SEQUENCE</scope>
    <source>
        <strain evidence="1">P15</strain>
    </source>
</reference>
<comment type="caution">
    <text evidence="1">The sequence shown here is derived from an EMBL/GenBank/DDBJ whole genome shotgun (WGS) entry which is preliminary data.</text>
</comment>
<dbReference type="EMBL" id="JBJURJ010000006">
    <property type="protein sequence ID" value="MFM9328615.1"/>
    <property type="molecule type" value="Genomic_DNA"/>
</dbReference>
<protein>
    <submittedName>
        <fullName evidence="1">Helix-turn-helix domain-containing protein</fullName>
    </submittedName>
</protein>
<evidence type="ECO:0000313" key="2">
    <source>
        <dbReference type="Proteomes" id="UP001631969"/>
    </source>
</evidence>
<accession>A0ACC7NX25</accession>
<name>A0ACC7NX25_9BACL</name>
<organism evidence="1 2">
    <name type="scientific">Paenibacillus mesotrionivorans</name>
    <dbReference type="NCBI Taxonomy" id="3160968"/>
    <lineage>
        <taxon>Bacteria</taxon>
        <taxon>Bacillati</taxon>
        <taxon>Bacillota</taxon>
        <taxon>Bacilli</taxon>
        <taxon>Bacillales</taxon>
        <taxon>Paenibacillaceae</taxon>
        <taxon>Paenibacillus</taxon>
    </lineage>
</organism>
<dbReference type="Proteomes" id="UP001631969">
    <property type="component" value="Unassembled WGS sequence"/>
</dbReference>
<gene>
    <name evidence="1" type="ORF">ACI1P1_09980</name>
</gene>
<sequence>MKHSLHFLRKAIHSPDHHVDWHNHPIHEIVYYQTGTGTTEFGRQLYRYEPRTFAVLPADIIHNEHSETQTSVLFFCFDYDSGFPSLAPGLYRDQSGGVLYWIDQIHRELTCRSSYSDEAVSCYLSLLLIEVLRLTGDKAFAPANRQTLYAAKYIEQYYNQKIQLSQLADMCGYSPDHFRRVFKEENGMTPTQYIRKIRIDKSKQMILEQGDKNLTSIALDCGFASLSQFGSVFKQLTGHSASDFAKGLSGAAMNAVRNFK</sequence>
<evidence type="ECO:0000313" key="1">
    <source>
        <dbReference type="EMBL" id="MFM9328615.1"/>
    </source>
</evidence>
<keyword evidence="2" id="KW-1185">Reference proteome</keyword>